<dbReference type="AlphaFoldDB" id="A0AAD5T449"/>
<dbReference type="Proteomes" id="UP001211907">
    <property type="component" value="Unassembled WGS sequence"/>
</dbReference>
<evidence type="ECO:0000313" key="1">
    <source>
        <dbReference type="EMBL" id="KAJ3129668.1"/>
    </source>
</evidence>
<keyword evidence="2" id="KW-1185">Reference proteome</keyword>
<reference evidence="1" key="1">
    <citation type="submission" date="2020-05" db="EMBL/GenBank/DDBJ databases">
        <title>Phylogenomic resolution of chytrid fungi.</title>
        <authorList>
            <person name="Stajich J.E."/>
            <person name="Amses K."/>
            <person name="Simmons R."/>
            <person name="Seto K."/>
            <person name="Myers J."/>
            <person name="Bonds A."/>
            <person name="Quandt C.A."/>
            <person name="Barry K."/>
            <person name="Liu P."/>
            <person name="Grigoriev I."/>
            <person name="Longcore J.E."/>
            <person name="James T.Y."/>
        </authorList>
    </citation>
    <scope>NUCLEOTIDE SEQUENCE</scope>
    <source>
        <strain evidence="1">JEL0513</strain>
    </source>
</reference>
<protein>
    <submittedName>
        <fullName evidence="1">Uncharacterized protein</fullName>
    </submittedName>
</protein>
<name>A0AAD5T449_9FUNG</name>
<organism evidence="1 2">
    <name type="scientific">Physocladia obscura</name>
    <dbReference type="NCBI Taxonomy" id="109957"/>
    <lineage>
        <taxon>Eukaryota</taxon>
        <taxon>Fungi</taxon>
        <taxon>Fungi incertae sedis</taxon>
        <taxon>Chytridiomycota</taxon>
        <taxon>Chytridiomycota incertae sedis</taxon>
        <taxon>Chytridiomycetes</taxon>
        <taxon>Chytridiales</taxon>
        <taxon>Chytriomycetaceae</taxon>
        <taxon>Physocladia</taxon>
    </lineage>
</organism>
<evidence type="ECO:0000313" key="2">
    <source>
        <dbReference type="Proteomes" id="UP001211907"/>
    </source>
</evidence>
<comment type="caution">
    <text evidence="1">The sequence shown here is derived from an EMBL/GenBank/DDBJ whole genome shotgun (WGS) entry which is preliminary data.</text>
</comment>
<proteinExistence type="predicted"/>
<sequence length="265" mass="29180">MAIALARQGDEGKLAAPKFRPIYTQDLQLTRSVNCTHDIGIPVDKSIYSVAFKFIIHDCKASADNPTITSVSISNAILLASHSKSPNQESLLQHLDLNLATSLKTIISKLVTDARYKNSDAEQVVMQFETESEETVQELIETVDNTNNIEQTVTELNQQTRVSTDSPGPKNIDLTESGPANQIKTITRTLTIIIQKQSIPSTTPNPAVPVILTAQKRQASGANDLDERFLIKKMKTDFDQVTKIAEILKDAPTDLELTEGAYNLF</sequence>
<accession>A0AAD5T449</accession>
<dbReference type="EMBL" id="JADGJH010000413">
    <property type="protein sequence ID" value="KAJ3129668.1"/>
    <property type="molecule type" value="Genomic_DNA"/>
</dbReference>
<gene>
    <name evidence="1" type="ORF">HK100_008476</name>
</gene>